<accession>A0ABV2ZFU8</accession>
<keyword evidence="3" id="KW-1185">Reference proteome</keyword>
<gene>
    <name evidence="2" type="ORF">AB0E89_11620</name>
</gene>
<reference evidence="2 3" key="1">
    <citation type="submission" date="2024-06" db="EMBL/GenBank/DDBJ databases">
        <title>The Natural Products Discovery Center: Release of the First 8490 Sequenced Strains for Exploring Actinobacteria Biosynthetic Diversity.</title>
        <authorList>
            <person name="Kalkreuter E."/>
            <person name="Kautsar S.A."/>
            <person name="Yang D."/>
            <person name="Bader C.D."/>
            <person name="Teijaro C.N."/>
            <person name="Fluegel L."/>
            <person name="Davis C.M."/>
            <person name="Simpson J.R."/>
            <person name="Lauterbach L."/>
            <person name="Steele A.D."/>
            <person name="Gui C."/>
            <person name="Meng S."/>
            <person name="Li G."/>
            <person name="Viehrig K."/>
            <person name="Ye F."/>
            <person name="Su P."/>
            <person name="Kiefer A.F."/>
            <person name="Nichols A."/>
            <person name="Cepeda A.J."/>
            <person name="Yan W."/>
            <person name="Fan B."/>
            <person name="Jiang Y."/>
            <person name="Adhikari A."/>
            <person name="Zheng C.-J."/>
            <person name="Schuster L."/>
            <person name="Cowan T.M."/>
            <person name="Smanski M.J."/>
            <person name="Chevrette M.G."/>
            <person name="De Carvalho L.P.S."/>
            <person name="Shen B."/>
        </authorList>
    </citation>
    <scope>NUCLEOTIDE SEQUENCE [LARGE SCALE GENOMIC DNA]</scope>
    <source>
        <strain evidence="2 3">NPDC033843</strain>
    </source>
</reference>
<feature type="region of interest" description="Disordered" evidence="1">
    <location>
        <begin position="1"/>
        <end position="25"/>
    </location>
</feature>
<name>A0ABV2ZFU8_9ACTN</name>
<comment type="caution">
    <text evidence="2">The sequence shown here is derived from an EMBL/GenBank/DDBJ whole genome shotgun (WGS) entry which is preliminary data.</text>
</comment>
<dbReference type="Proteomes" id="UP001550739">
    <property type="component" value="Unassembled WGS sequence"/>
</dbReference>
<evidence type="ECO:0000313" key="3">
    <source>
        <dbReference type="Proteomes" id="UP001550739"/>
    </source>
</evidence>
<dbReference type="InterPro" id="IPR045960">
    <property type="entry name" value="DUF6380"/>
</dbReference>
<dbReference type="EMBL" id="JBEZVE010000005">
    <property type="protein sequence ID" value="MEU3781218.1"/>
    <property type="molecule type" value="Genomic_DNA"/>
</dbReference>
<dbReference type="RefSeq" id="WP_361702019.1">
    <property type="nucleotide sequence ID" value="NZ_JBEZVE010000005.1"/>
</dbReference>
<proteinExistence type="predicted"/>
<dbReference type="Pfam" id="PF19907">
    <property type="entry name" value="DUF6380"/>
    <property type="match status" value="1"/>
</dbReference>
<sequence>MDAAGDTVGRGDAAGENRRATLRPGAASLTATACGAEFTHHGRPAREGAR</sequence>
<evidence type="ECO:0000256" key="1">
    <source>
        <dbReference type="SAM" id="MobiDB-lite"/>
    </source>
</evidence>
<evidence type="ECO:0000313" key="2">
    <source>
        <dbReference type="EMBL" id="MEU3781218.1"/>
    </source>
</evidence>
<organism evidence="2 3">
    <name type="scientific">Streptomyces sp. 900129855</name>
    <dbReference type="NCBI Taxonomy" id="3155129"/>
    <lineage>
        <taxon>Bacteria</taxon>
        <taxon>Bacillati</taxon>
        <taxon>Actinomycetota</taxon>
        <taxon>Actinomycetes</taxon>
        <taxon>Kitasatosporales</taxon>
        <taxon>Streptomycetaceae</taxon>
        <taxon>Streptomyces</taxon>
    </lineage>
</organism>
<protein>
    <submittedName>
        <fullName evidence="2">DUF6380 family protein</fullName>
    </submittedName>
</protein>